<reference evidence="2" key="1">
    <citation type="submission" date="2023-12" db="EMBL/GenBank/DDBJ databases">
        <title>Genome assembly of Anisodus tanguticus.</title>
        <authorList>
            <person name="Wang Y.-J."/>
        </authorList>
    </citation>
    <scope>NUCLEOTIDE SEQUENCE</scope>
    <source>
        <strain evidence="2">KB-2021</strain>
        <tissue evidence="2">Leaf</tissue>
    </source>
</reference>
<protein>
    <submittedName>
        <fullName evidence="2">Uncharacterized protein</fullName>
    </submittedName>
</protein>
<sequence>MENELPKKLKVLMHHSCNGGKVLEMVVRCMKSIFERYNEEKEHHQLLTPSSEAKFWRTEAERLRNQLDDLQENYRFMEQLTTEKKREVAVDKRQGRNHAFHYISDKASNN</sequence>
<organism evidence="2 3">
    <name type="scientific">Anisodus tanguticus</name>
    <dbReference type="NCBI Taxonomy" id="243964"/>
    <lineage>
        <taxon>Eukaryota</taxon>
        <taxon>Viridiplantae</taxon>
        <taxon>Streptophyta</taxon>
        <taxon>Embryophyta</taxon>
        <taxon>Tracheophyta</taxon>
        <taxon>Spermatophyta</taxon>
        <taxon>Magnoliopsida</taxon>
        <taxon>eudicotyledons</taxon>
        <taxon>Gunneridae</taxon>
        <taxon>Pentapetalae</taxon>
        <taxon>asterids</taxon>
        <taxon>lamiids</taxon>
        <taxon>Solanales</taxon>
        <taxon>Solanaceae</taxon>
        <taxon>Solanoideae</taxon>
        <taxon>Hyoscyameae</taxon>
        <taxon>Anisodus</taxon>
    </lineage>
</organism>
<keyword evidence="1" id="KW-0175">Coiled coil</keyword>
<name>A0AAE1S8F8_9SOLA</name>
<comment type="caution">
    <text evidence="2">The sequence shown here is derived from an EMBL/GenBank/DDBJ whole genome shotgun (WGS) entry which is preliminary data.</text>
</comment>
<dbReference type="Proteomes" id="UP001291623">
    <property type="component" value="Unassembled WGS sequence"/>
</dbReference>
<keyword evidence="3" id="KW-1185">Reference proteome</keyword>
<evidence type="ECO:0000256" key="1">
    <source>
        <dbReference type="SAM" id="Coils"/>
    </source>
</evidence>
<evidence type="ECO:0000313" key="3">
    <source>
        <dbReference type="Proteomes" id="UP001291623"/>
    </source>
</evidence>
<feature type="coiled-coil region" evidence="1">
    <location>
        <begin position="53"/>
        <end position="87"/>
    </location>
</feature>
<dbReference type="EMBL" id="JAVYJV010000008">
    <property type="protein sequence ID" value="KAK4364356.1"/>
    <property type="molecule type" value="Genomic_DNA"/>
</dbReference>
<proteinExistence type="predicted"/>
<gene>
    <name evidence="2" type="ORF">RND71_015714</name>
</gene>
<dbReference type="AlphaFoldDB" id="A0AAE1S8F8"/>
<accession>A0AAE1S8F8</accession>
<evidence type="ECO:0000313" key="2">
    <source>
        <dbReference type="EMBL" id="KAK4364356.1"/>
    </source>
</evidence>